<reference evidence="3" key="2">
    <citation type="submission" date="2020-03" db="EMBL/GenBank/DDBJ databases">
        <authorList>
            <person name="Kafer S."/>
            <person name="Paraskevopoulou S."/>
            <person name="Zirkel F."/>
            <person name="Wieseke N."/>
            <person name="Donath A."/>
            <person name="Petersen M."/>
            <person name="Jones T.C."/>
            <person name="Liu S."/>
            <person name="Zhou X."/>
            <person name="Middendorf M."/>
            <person name="Junglen S."/>
            <person name="Misof B."/>
            <person name="Drosten C."/>
        </authorList>
    </citation>
    <scope>NUCLEOTIDE SEQUENCE</scope>
    <source>
        <strain evidence="3">OKIAV14</strain>
    </source>
</reference>
<accession>A0A7D7JIX8</accession>
<evidence type="ECO:0000313" key="3">
    <source>
        <dbReference type="EMBL" id="QMP82333.1"/>
    </source>
</evidence>
<feature type="coiled-coil region" evidence="1">
    <location>
        <begin position="282"/>
        <end position="309"/>
    </location>
</feature>
<feature type="compositionally biased region" description="Polar residues" evidence="2">
    <location>
        <begin position="121"/>
        <end position="138"/>
    </location>
</feature>
<name>A0A7D7JIX8_9RHAB</name>
<organism evidence="3">
    <name type="scientific">Blattodean rhabdo-related virus OKIAV14</name>
    <dbReference type="NCBI Taxonomy" id="2746364"/>
    <lineage>
        <taxon>Viruses</taxon>
        <taxon>Riboviria</taxon>
        <taxon>Orthornavirae</taxon>
        <taxon>Negarnaviricota</taxon>
        <taxon>Haploviricotina</taxon>
        <taxon>Monjiviricetes</taxon>
        <taxon>Mononegavirales</taxon>
        <taxon>Rhabdoviridae</taxon>
    </lineage>
</organism>
<evidence type="ECO:0000256" key="2">
    <source>
        <dbReference type="SAM" id="MobiDB-lite"/>
    </source>
</evidence>
<keyword evidence="1" id="KW-0175">Coiled coil</keyword>
<feature type="region of interest" description="Disordered" evidence="2">
    <location>
        <begin position="121"/>
        <end position="140"/>
    </location>
</feature>
<proteinExistence type="predicted"/>
<reference evidence="3" key="1">
    <citation type="journal article" date="2019" name="PLoS Pathog.">
        <title>Re-assessing the diversity of negative strand RNA viruses in insects.</title>
        <authorList>
            <person name="Kafer S."/>
            <person name="Paraskevopoulou S."/>
            <person name="Zirkel F."/>
            <person name="Wieseke N."/>
            <person name="Donath A."/>
            <person name="Petersen M."/>
            <person name="Jones T.C."/>
            <person name="Liu S."/>
            <person name="Zhou X."/>
            <person name="Middendorf M."/>
            <person name="Junglen S."/>
            <person name="Misof B."/>
            <person name="Drosten C."/>
        </authorList>
    </citation>
    <scope>NUCLEOTIDE SEQUENCE</scope>
    <source>
        <strain evidence="3">OKIAV14</strain>
    </source>
</reference>
<protein>
    <submittedName>
        <fullName evidence="3">Uncharacterized protein</fullName>
    </submittedName>
</protein>
<sequence>MEFHDLPNLAKKAWDQVDRRGKYTNPAVEWGLSSLSGDVDSSLISKILANQKNKIQPLVTITKEMNIADEYCEECCNKKHECLCHLTRTTEGDNQNAGPSEKKSWADLLEENDEVLKNQILGTPSEQRTNDPPLNTESDNQEIPDLMTVEEFQNICKEPNRLVLREHLIAELQDKGHDDTAYYLTTRPRLPMEFVLLVSKQMLTRFSAEYPKDDKTMGWFIFGYELGQTARCFSVVEEQRHELQSVIGTFSKEADEFRHYNESLIGFVELNKKVQEIPMKQIAQCEMLLKSLEEKLQSLEFSRSEYSSSQSKATVSLKEISGVEWGGVFWPLSQEYMIMWQILKTMNKNVKIPPKVKAVIEALDQGVTRGHLRACFCLEYERVTRYLTSHEGKMDFDFAKEMVSSIARGMTDYTLFKWSDLVTMRT</sequence>
<evidence type="ECO:0000256" key="1">
    <source>
        <dbReference type="SAM" id="Coils"/>
    </source>
</evidence>
<dbReference type="EMBL" id="MT153532">
    <property type="protein sequence ID" value="QMP82333.1"/>
    <property type="molecule type" value="Viral_cRNA"/>
</dbReference>